<accession>A0A2P4Z6Q4</accession>
<dbReference type="Pfam" id="PF00561">
    <property type="entry name" value="Abhydrolase_1"/>
    <property type="match status" value="1"/>
</dbReference>
<dbReference type="GeneID" id="29991165"/>
<comment type="caution">
    <text evidence="4">The sequence shown here is derived from an EMBL/GenBank/DDBJ whole genome shotgun (WGS) entry which is preliminary data.</text>
</comment>
<gene>
    <name evidence="4" type="ORF">TGAM01_v211165</name>
</gene>
<evidence type="ECO:0000313" key="5">
    <source>
        <dbReference type="Proteomes" id="UP000054821"/>
    </source>
</evidence>
<name>A0A2P4Z6Q4_9HYPO</name>
<dbReference type="Gene3D" id="3.40.50.1820">
    <property type="entry name" value="alpha/beta hydrolase"/>
    <property type="match status" value="1"/>
</dbReference>
<proteinExistence type="inferred from homology"/>
<dbReference type="PRINTS" id="PR00412">
    <property type="entry name" value="EPOXHYDRLASE"/>
</dbReference>
<feature type="domain" description="AB hydrolase-1" evidence="3">
    <location>
        <begin position="26"/>
        <end position="137"/>
    </location>
</feature>
<sequence length="282" mass="32630">MPVDENSHFFENNGVKIHYHLYGQGPALVFVHGHPDNEMTWSKQIDDFSKDHTVILPTVRGYPPSDVPLYENAYEGHIMASDMVALLDHLDFDKAVFAGGDIGGIIVQKLAWYHPDRVAGLVIFNTLIMGTMMHLIHHDKEQQEISKFSVKFINHNPGDPWDVDHVVRTIEDPEYRAKIKKYLQESPEGGMFYFFRKNYPGPPYGQDIDTSGMHYTMPCIIIWGMNEPYLSDKILDGFYKWFDQSVRVVTLPNAGHWLWRDDPVKVNRELRWWLNALEAGKL</sequence>
<keyword evidence="1" id="KW-0378">Hydrolase</keyword>
<evidence type="ECO:0000259" key="3">
    <source>
        <dbReference type="Pfam" id="PF00561"/>
    </source>
</evidence>
<dbReference type="EMBL" id="JPDN02000136">
    <property type="protein sequence ID" value="PON19970.1"/>
    <property type="molecule type" value="Genomic_DNA"/>
</dbReference>
<dbReference type="PANTHER" id="PTHR43329">
    <property type="entry name" value="EPOXIDE HYDROLASE"/>
    <property type="match status" value="1"/>
</dbReference>
<dbReference type="InterPro" id="IPR000639">
    <property type="entry name" value="Epox_hydrolase-like"/>
</dbReference>
<reference evidence="4 5" key="1">
    <citation type="journal article" date="2016" name="Genome Announc.">
        <title>Draft Whole-Genome Sequence of Trichoderma gamsii T6085, a Promising Biocontrol Agent of Fusarium Head Blight on Wheat.</title>
        <authorList>
            <person name="Baroncelli R."/>
            <person name="Zapparata A."/>
            <person name="Piaggeschi G."/>
            <person name="Sarrocco S."/>
            <person name="Vannacci G."/>
        </authorList>
    </citation>
    <scope>NUCLEOTIDE SEQUENCE [LARGE SCALE GENOMIC DNA]</scope>
    <source>
        <strain evidence="4 5">T6085</strain>
    </source>
</reference>
<evidence type="ECO:0000256" key="2">
    <source>
        <dbReference type="ARBA" id="ARBA00038334"/>
    </source>
</evidence>
<dbReference type="SUPFAM" id="SSF53474">
    <property type="entry name" value="alpha/beta-Hydrolases"/>
    <property type="match status" value="1"/>
</dbReference>
<dbReference type="InterPro" id="IPR000073">
    <property type="entry name" value="AB_hydrolase_1"/>
</dbReference>
<evidence type="ECO:0000256" key="1">
    <source>
        <dbReference type="ARBA" id="ARBA00022801"/>
    </source>
</evidence>
<evidence type="ECO:0000313" key="4">
    <source>
        <dbReference type="EMBL" id="PON19970.1"/>
    </source>
</evidence>
<organism evidence="4 5">
    <name type="scientific">Trichoderma gamsii</name>
    <dbReference type="NCBI Taxonomy" id="398673"/>
    <lineage>
        <taxon>Eukaryota</taxon>
        <taxon>Fungi</taxon>
        <taxon>Dikarya</taxon>
        <taxon>Ascomycota</taxon>
        <taxon>Pezizomycotina</taxon>
        <taxon>Sordariomycetes</taxon>
        <taxon>Hypocreomycetidae</taxon>
        <taxon>Hypocreales</taxon>
        <taxon>Hypocreaceae</taxon>
        <taxon>Trichoderma</taxon>
    </lineage>
</organism>
<protein>
    <recommendedName>
        <fullName evidence="3">AB hydrolase-1 domain-containing protein</fullName>
    </recommendedName>
</protein>
<dbReference type="Proteomes" id="UP000054821">
    <property type="component" value="Unassembled WGS sequence"/>
</dbReference>
<dbReference type="RefSeq" id="XP_018655705.2">
    <property type="nucleotide sequence ID" value="XM_018811082.2"/>
</dbReference>
<dbReference type="GO" id="GO:0016787">
    <property type="term" value="F:hydrolase activity"/>
    <property type="evidence" value="ECO:0007669"/>
    <property type="project" value="UniProtKB-KW"/>
</dbReference>
<comment type="similarity">
    <text evidence="2">Belongs to the AB hydrolase superfamily. Epoxide hydrolase family.</text>
</comment>
<dbReference type="AlphaFoldDB" id="A0A2P4Z6Q4"/>
<keyword evidence="5" id="KW-1185">Reference proteome</keyword>
<dbReference type="STRING" id="398673.A0A2P4Z6Q4"/>
<dbReference type="InterPro" id="IPR029058">
    <property type="entry name" value="AB_hydrolase_fold"/>
</dbReference>